<dbReference type="PANTHER" id="PTHR48111:SF22">
    <property type="entry name" value="REGULATOR OF RPOS"/>
    <property type="match status" value="1"/>
</dbReference>
<dbReference type="Gene3D" id="3.40.50.2300">
    <property type="match status" value="1"/>
</dbReference>
<dbReference type="Pfam" id="PF00072">
    <property type="entry name" value="Response_reg"/>
    <property type="match status" value="1"/>
</dbReference>
<dbReference type="OrthoDB" id="9790442at2"/>
<dbReference type="PROSITE" id="PS51755">
    <property type="entry name" value="OMPR_PHOB"/>
    <property type="match status" value="1"/>
</dbReference>
<evidence type="ECO:0000256" key="3">
    <source>
        <dbReference type="ARBA" id="ARBA00023012"/>
    </source>
</evidence>
<feature type="DNA-binding region" description="OmpR/PhoB-type" evidence="9">
    <location>
        <begin position="125"/>
        <end position="223"/>
    </location>
</feature>
<dbReference type="InterPro" id="IPR001867">
    <property type="entry name" value="OmpR/PhoB-type_DNA-bd"/>
</dbReference>
<feature type="domain" description="OmpR/PhoB-type" evidence="11">
    <location>
        <begin position="125"/>
        <end position="223"/>
    </location>
</feature>
<dbReference type="InterPro" id="IPR039420">
    <property type="entry name" value="WalR-like"/>
</dbReference>
<feature type="modified residue" description="4-aspartylphosphate" evidence="8">
    <location>
        <position position="51"/>
    </location>
</feature>
<evidence type="ECO:0000256" key="9">
    <source>
        <dbReference type="PROSITE-ProRule" id="PRU01091"/>
    </source>
</evidence>
<evidence type="ECO:0000313" key="13">
    <source>
        <dbReference type="Proteomes" id="UP000001968"/>
    </source>
</evidence>
<evidence type="ECO:0000256" key="8">
    <source>
        <dbReference type="PROSITE-ProRule" id="PRU00169"/>
    </source>
</evidence>
<dbReference type="GO" id="GO:0005829">
    <property type="term" value="C:cytosol"/>
    <property type="evidence" value="ECO:0007669"/>
    <property type="project" value="TreeGrafter"/>
</dbReference>
<dbReference type="SUPFAM" id="SSF46894">
    <property type="entry name" value="C-terminal effector domain of the bipartite response regulators"/>
    <property type="match status" value="1"/>
</dbReference>
<accession>Q0AUY6</accession>
<dbReference type="InterPro" id="IPR036388">
    <property type="entry name" value="WH-like_DNA-bd_sf"/>
</dbReference>
<proteinExistence type="predicted"/>
<dbReference type="SMART" id="SM00448">
    <property type="entry name" value="REC"/>
    <property type="match status" value="1"/>
</dbReference>
<dbReference type="InterPro" id="IPR001789">
    <property type="entry name" value="Sig_transdc_resp-reg_receiver"/>
</dbReference>
<comment type="function">
    <text evidence="7">May play the central regulatory role in sporulation. It may be an element of the effector pathway responsible for the activation of sporulation genes in response to nutritional stress. Spo0A may act in concert with spo0H (a sigma factor) to control the expression of some genes that are critical to the sporulation process.</text>
</comment>
<dbReference type="Pfam" id="PF00486">
    <property type="entry name" value="Trans_reg_C"/>
    <property type="match status" value="1"/>
</dbReference>
<protein>
    <recommendedName>
        <fullName evidence="1">Stage 0 sporulation protein A homolog</fullName>
    </recommendedName>
</protein>
<dbReference type="InterPro" id="IPR016032">
    <property type="entry name" value="Sig_transdc_resp-reg_C-effctor"/>
</dbReference>
<dbReference type="InterPro" id="IPR011006">
    <property type="entry name" value="CheY-like_superfamily"/>
</dbReference>
<dbReference type="CDD" id="cd17625">
    <property type="entry name" value="REC_OmpR_DrrD-like"/>
    <property type="match status" value="1"/>
</dbReference>
<dbReference type="HOGENOM" id="CLU_000445_30_1_9"/>
<dbReference type="Gene3D" id="1.10.10.10">
    <property type="entry name" value="Winged helix-like DNA-binding domain superfamily/Winged helix DNA-binding domain"/>
    <property type="match status" value="1"/>
</dbReference>
<feature type="domain" description="Response regulatory" evidence="10">
    <location>
        <begin position="2"/>
        <end position="116"/>
    </location>
</feature>
<dbReference type="GO" id="GO:0000156">
    <property type="term" value="F:phosphorelay response regulator activity"/>
    <property type="evidence" value="ECO:0007669"/>
    <property type="project" value="TreeGrafter"/>
</dbReference>
<dbReference type="PANTHER" id="PTHR48111">
    <property type="entry name" value="REGULATOR OF RPOS"/>
    <property type="match status" value="1"/>
</dbReference>
<name>Q0AUY6_SYNWW</name>
<dbReference type="RefSeq" id="WP_011641559.1">
    <property type="nucleotide sequence ID" value="NC_008346.1"/>
</dbReference>
<dbReference type="AlphaFoldDB" id="Q0AUY6"/>
<dbReference type="SMART" id="SM00862">
    <property type="entry name" value="Trans_reg_C"/>
    <property type="match status" value="1"/>
</dbReference>
<keyword evidence="3" id="KW-0902">Two-component regulatory system</keyword>
<dbReference type="STRING" id="335541.Swol_2177"/>
<sequence length="223" mass="25331">MRLLLVEDERQLAEALSELLIKNRYAVDVVYDGEAGLDYALTGIYDLVILDIMLPRMNGLEILRQLRLNGISSPVMLLTAKGELEDKVSGLDSGADDYLVKPFAAEELLARIRALSRRKGEMIVDDTLDIADFTLNLSTYELEGKNSSVRLTRKEFDIMRYFVYRPNRVLSKDELIEKVWGFDSEADYNNIEVYISFLRKKLAHIGSQAAISTLRGIGYKLEV</sequence>
<evidence type="ECO:0000256" key="2">
    <source>
        <dbReference type="ARBA" id="ARBA00022553"/>
    </source>
</evidence>
<evidence type="ECO:0000256" key="5">
    <source>
        <dbReference type="ARBA" id="ARBA00023125"/>
    </source>
</evidence>
<keyword evidence="13" id="KW-1185">Reference proteome</keyword>
<dbReference type="Gene3D" id="6.10.250.690">
    <property type="match status" value="1"/>
</dbReference>
<evidence type="ECO:0000259" key="10">
    <source>
        <dbReference type="PROSITE" id="PS50110"/>
    </source>
</evidence>
<dbReference type="eggNOG" id="COG0745">
    <property type="taxonomic scope" value="Bacteria"/>
</dbReference>
<evidence type="ECO:0000256" key="7">
    <source>
        <dbReference type="ARBA" id="ARBA00024867"/>
    </source>
</evidence>
<dbReference type="GO" id="GO:0000976">
    <property type="term" value="F:transcription cis-regulatory region binding"/>
    <property type="evidence" value="ECO:0007669"/>
    <property type="project" value="TreeGrafter"/>
</dbReference>
<dbReference type="CDD" id="cd00383">
    <property type="entry name" value="trans_reg_C"/>
    <property type="match status" value="1"/>
</dbReference>
<evidence type="ECO:0000313" key="12">
    <source>
        <dbReference type="EMBL" id="ABI69468.1"/>
    </source>
</evidence>
<dbReference type="PROSITE" id="PS50110">
    <property type="entry name" value="RESPONSE_REGULATORY"/>
    <property type="match status" value="1"/>
</dbReference>
<evidence type="ECO:0000256" key="1">
    <source>
        <dbReference type="ARBA" id="ARBA00018672"/>
    </source>
</evidence>
<evidence type="ECO:0000256" key="6">
    <source>
        <dbReference type="ARBA" id="ARBA00023163"/>
    </source>
</evidence>
<organism evidence="12 13">
    <name type="scientific">Syntrophomonas wolfei subsp. wolfei (strain DSM 2245B / Goettingen)</name>
    <dbReference type="NCBI Taxonomy" id="335541"/>
    <lineage>
        <taxon>Bacteria</taxon>
        <taxon>Bacillati</taxon>
        <taxon>Bacillota</taxon>
        <taxon>Clostridia</taxon>
        <taxon>Eubacteriales</taxon>
        <taxon>Syntrophomonadaceae</taxon>
        <taxon>Syntrophomonas</taxon>
    </lineage>
</organism>
<dbReference type="GO" id="GO:0032993">
    <property type="term" value="C:protein-DNA complex"/>
    <property type="evidence" value="ECO:0007669"/>
    <property type="project" value="TreeGrafter"/>
</dbReference>
<dbReference type="FunFam" id="3.40.50.2300:FF:000002">
    <property type="entry name" value="DNA-binding response regulator PhoP"/>
    <property type="match status" value="1"/>
</dbReference>
<evidence type="ECO:0000259" key="11">
    <source>
        <dbReference type="PROSITE" id="PS51755"/>
    </source>
</evidence>
<dbReference type="SUPFAM" id="SSF52172">
    <property type="entry name" value="CheY-like"/>
    <property type="match status" value="1"/>
</dbReference>
<keyword evidence="4" id="KW-0805">Transcription regulation</keyword>
<keyword evidence="6" id="KW-0804">Transcription</keyword>
<dbReference type="Proteomes" id="UP000001968">
    <property type="component" value="Chromosome"/>
</dbReference>
<gene>
    <name evidence="12" type="ordered locus">Swol_2177</name>
</gene>
<dbReference type="GO" id="GO:0006355">
    <property type="term" value="P:regulation of DNA-templated transcription"/>
    <property type="evidence" value="ECO:0007669"/>
    <property type="project" value="InterPro"/>
</dbReference>
<keyword evidence="2 8" id="KW-0597">Phosphoprotein</keyword>
<dbReference type="KEGG" id="swo:Swol_2177"/>
<keyword evidence="5 9" id="KW-0238">DNA-binding</keyword>
<reference evidence="13" key="1">
    <citation type="journal article" date="2010" name="Environ. Microbiol.">
        <title>The genome of Syntrophomonas wolfei: new insights into syntrophic metabolism and biohydrogen production.</title>
        <authorList>
            <person name="Sieber J.R."/>
            <person name="Sims D.R."/>
            <person name="Han C."/>
            <person name="Kim E."/>
            <person name="Lykidis A."/>
            <person name="Lapidus A.L."/>
            <person name="McDonnald E."/>
            <person name="Rohlin L."/>
            <person name="Culley D.E."/>
            <person name="Gunsalus R."/>
            <person name="McInerney M.J."/>
        </authorList>
    </citation>
    <scope>NUCLEOTIDE SEQUENCE [LARGE SCALE GENOMIC DNA]</scope>
    <source>
        <strain evidence="13">DSM 2245B / Goettingen</strain>
    </source>
</reference>
<dbReference type="EMBL" id="CP000448">
    <property type="protein sequence ID" value="ABI69468.1"/>
    <property type="molecule type" value="Genomic_DNA"/>
</dbReference>
<evidence type="ECO:0000256" key="4">
    <source>
        <dbReference type="ARBA" id="ARBA00023015"/>
    </source>
</evidence>